<organism evidence="2 3">
    <name type="scientific">Hwanghaeella grinnelliae</name>
    <dbReference type="NCBI Taxonomy" id="2500179"/>
    <lineage>
        <taxon>Bacteria</taxon>
        <taxon>Pseudomonadati</taxon>
        <taxon>Pseudomonadota</taxon>
        <taxon>Alphaproteobacteria</taxon>
        <taxon>Rhodospirillales</taxon>
        <taxon>Rhodospirillaceae</taxon>
        <taxon>Hwanghaeella</taxon>
    </lineage>
</organism>
<comment type="caution">
    <text evidence="2">The sequence shown here is derived from an EMBL/GenBank/DDBJ whole genome shotgun (WGS) entry which is preliminary data.</text>
</comment>
<sequence length="558" mass="60011">MAARATLLTTIALLAGCTSGVVSTPIDTAKTTGGNELEVGNIPHGIVYHLPAREIAVEALYRLNSCPNISTAQETAIRTRIESLANTFSVLGQKVSTVDRDGTYDEVRESIRRNSEEITSIAKQIETLLQQTLVVTVSGIEASQHSVPDYLAGTFVIETRELTTWLKEVSEAKVVVENGLLRSVAYEAKDKTRDVIAGISGLAFRIASQTATMAVPGGQAAQGIANIRDSGAIQALNAGLGEQGIFIILQGELDDLRQSLDNAIADLDYCNPATMTALAGEAALKDQVKTAKTEVAKANAAYQAALKPSDGTAPNADAVKVAKARLEEAQKRLSAETAKLAKLIAANLTAKINRRFLPQRTALSFDVKPTTDILQKWFNSNRFLSTGTSLVSAMTMLQVTVEPIPDSNIGDVNKAPTFNGIYYRVPRPAKLLISRLGNASDVLQGATPAYVPAANPESVLFHQFGVLAALEIENGIFQENKYVVSFTEDGLLHSFEYQEKSARALGAVDTAEDVLDAKDDAAINAVDRETKLLEAERKRLEELKKLQDAENALIETDE</sequence>
<feature type="coiled-coil region" evidence="1">
    <location>
        <begin position="281"/>
        <end position="346"/>
    </location>
</feature>
<dbReference type="EMBL" id="SADE01000001">
    <property type="protein sequence ID" value="RVU39504.1"/>
    <property type="molecule type" value="Genomic_DNA"/>
</dbReference>
<dbReference type="Proteomes" id="UP000287447">
    <property type="component" value="Unassembled WGS sequence"/>
</dbReference>
<dbReference type="AlphaFoldDB" id="A0A437QYA2"/>
<name>A0A437QYA2_9PROT</name>
<keyword evidence="3" id="KW-1185">Reference proteome</keyword>
<dbReference type="RefSeq" id="WP_127764875.1">
    <property type="nucleotide sequence ID" value="NZ_SADE01000001.1"/>
</dbReference>
<evidence type="ECO:0000256" key="1">
    <source>
        <dbReference type="SAM" id="Coils"/>
    </source>
</evidence>
<keyword evidence="1" id="KW-0175">Coiled coil</keyword>
<accession>A0A437QYA2</accession>
<dbReference type="PROSITE" id="PS51257">
    <property type="entry name" value="PROKAR_LIPOPROTEIN"/>
    <property type="match status" value="1"/>
</dbReference>
<proteinExistence type="predicted"/>
<evidence type="ECO:0000313" key="3">
    <source>
        <dbReference type="Proteomes" id="UP000287447"/>
    </source>
</evidence>
<reference evidence="3" key="1">
    <citation type="submission" date="2019-01" db="EMBL/GenBank/DDBJ databases">
        <title>Gri0909 isolated from a small marine red alga.</title>
        <authorList>
            <person name="Kim J."/>
            <person name="Jeong S.E."/>
            <person name="Jeon C.O."/>
        </authorList>
    </citation>
    <scope>NUCLEOTIDE SEQUENCE [LARGE SCALE GENOMIC DNA]</scope>
    <source>
        <strain evidence="3">Gri0909</strain>
    </source>
</reference>
<evidence type="ECO:0000313" key="2">
    <source>
        <dbReference type="EMBL" id="RVU39504.1"/>
    </source>
</evidence>
<gene>
    <name evidence="2" type="ORF">EOI86_09825</name>
</gene>
<feature type="coiled-coil region" evidence="1">
    <location>
        <begin position="523"/>
        <end position="553"/>
    </location>
</feature>
<protein>
    <submittedName>
        <fullName evidence="2">Uncharacterized protein</fullName>
    </submittedName>
</protein>